<sequence length="297" mass="34967">MDNKHKQASYLVNNERKDNNQDSYLIKFLRNIPQEFPVQNPIDLTEKIRKTEFKLHTVEYPNEGQLQGVIFVLQEYGGYCDFYGHYFKDLANQGRRGDSGPNLMDDQWRFIDKIVEKFELQEVNKYLFGLSFGGLICMRMLQIRPSFFNGAILHAPQLANHESNHIGKRCCCYRNKYLPAKSTNQEYDEFANFVKANRNLMIMQIQYNMANYVLNLQDLYSKEIDKIPNIPIFLSIAGKDLVVSNGHINEVSKQLKHPQNMFVTYEDQLHSSFYFDGFYQQLMKDIHDWLVDINIQN</sequence>
<dbReference type="Pfam" id="PF12146">
    <property type="entry name" value="Hydrolase_4"/>
    <property type="match status" value="1"/>
</dbReference>
<evidence type="ECO:0000259" key="1">
    <source>
        <dbReference type="Pfam" id="PF12146"/>
    </source>
</evidence>
<dbReference type="Proteomes" id="UP000039865">
    <property type="component" value="Unassembled WGS sequence"/>
</dbReference>
<dbReference type="InterPro" id="IPR029058">
    <property type="entry name" value="AB_hydrolase_fold"/>
</dbReference>
<dbReference type="EMBL" id="CCKQ01017623">
    <property type="protein sequence ID" value="CDW89524.1"/>
    <property type="molecule type" value="Genomic_DNA"/>
</dbReference>
<dbReference type="InterPro" id="IPR051044">
    <property type="entry name" value="MAG_DAG_Lipase"/>
</dbReference>
<organism evidence="2 3">
    <name type="scientific">Stylonychia lemnae</name>
    <name type="common">Ciliate</name>
    <dbReference type="NCBI Taxonomy" id="5949"/>
    <lineage>
        <taxon>Eukaryota</taxon>
        <taxon>Sar</taxon>
        <taxon>Alveolata</taxon>
        <taxon>Ciliophora</taxon>
        <taxon>Intramacronucleata</taxon>
        <taxon>Spirotrichea</taxon>
        <taxon>Stichotrichia</taxon>
        <taxon>Sporadotrichida</taxon>
        <taxon>Oxytrichidae</taxon>
        <taxon>Stylonychinae</taxon>
        <taxon>Stylonychia</taxon>
    </lineage>
</organism>
<dbReference type="OrthoDB" id="407812at2759"/>
<proteinExistence type="predicted"/>
<evidence type="ECO:0000313" key="2">
    <source>
        <dbReference type="EMBL" id="CDW89524.1"/>
    </source>
</evidence>
<dbReference type="PANTHER" id="PTHR11614">
    <property type="entry name" value="PHOSPHOLIPASE-RELATED"/>
    <property type="match status" value="1"/>
</dbReference>
<name>A0A078B527_STYLE</name>
<gene>
    <name evidence="2" type="primary">Contig615.g680</name>
    <name evidence="2" type="ORF">STYLEM_18657</name>
</gene>
<dbReference type="InterPro" id="IPR022742">
    <property type="entry name" value="Hydrolase_4"/>
</dbReference>
<evidence type="ECO:0000313" key="3">
    <source>
        <dbReference type="Proteomes" id="UP000039865"/>
    </source>
</evidence>
<protein>
    <recommendedName>
        <fullName evidence="1">Serine aminopeptidase S33 domain-containing protein</fullName>
    </recommendedName>
</protein>
<feature type="domain" description="Serine aminopeptidase S33" evidence="1">
    <location>
        <begin position="94"/>
        <end position="272"/>
    </location>
</feature>
<dbReference type="FunCoup" id="A0A078B527">
    <property type="interactions" value="25"/>
</dbReference>
<dbReference type="SUPFAM" id="SSF53474">
    <property type="entry name" value="alpha/beta-Hydrolases"/>
    <property type="match status" value="1"/>
</dbReference>
<dbReference type="AlphaFoldDB" id="A0A078B527"/>
<keyword evidence="3" id="KW-1185">Reference proteome</keyword>
<dbReference type="Gene3D" id="3.40.50.1820">
    <property type="entry name" value="alpha/beta hydrolase"/>
    <property type="match status" value="1"/>
</dbReference>
<accession>A0A078B527</accession>
<reference evidence="2 3" key="1">
    <citation type="submission" date="2014-06" db="EMBL/GenBank/DDBJ databases">
        <authorList>
            <person name="Swart Estienne"/>
        </authorList>
    </citation>
    <scope>NUCLEOTIDE SEQUENCE [LARGE SCALE GENOMIC DNA]</scope>
    <source>
        <strain evidence="2 3">130c</strain>
    </source>
</reference>
<dbReference type="InParanoid" id="A0A078B527"/>